<reference evidence="1 2" key="1">
    <citation type="journal article" date="2019" name="Sci. Rep.">
        <title>Orb-weaving spider Araneus ventricosus genome elucidates the spidroin gene catalogue.</title>
        <authorList>
            <person name="Kono N."/>
            <person name="Nakamura H."/>
            <person name="Ohtoshi R."/>
            <person name="Moran D.A.P."/>
            <person name="Shinohara A."/>
            <person name="Yoshida Y."/>
            <person name="Fujiwara M."/>
            <person name="Mori M."/>
            <person name="Tomita M."/>
            <person name="Arakawa K."/>
        </authorList>
    </citation>
    <scope>NUCLEOTIDE SEQUENCE [LARGE SCALE GENOMIC DNA]</scope>
</reference>
<organism evidence="1 2">
    <name type="scientific">Araneus ventricosus</name>
    <name type="common">Orbweaver spider</name>
    <name type="synonym">Epeira ventricosa</name>
    <dbReference type="NCBI Taxonomy" id="182803"/>
    <lineage>
        <taxon>Eukaryota</taxon>
        <taxon>Metazoa</taxon>
        <taxon>Ecdysozoa</taxon>
        <taxon>Arthropoda</taxon>
        <taxon>Chelicerata</taxon>
        <taxon>Arachnida</taxon>
        <taxon>Araneae</taxon>
        <taxon>Araneomorphae</taxon>
        <taxon>Entelegynae</taxon>
        <taxon>Araneoidea</taxon>
        <taxon>Araneidae</taxon>
        <taxon>Araneus</taxon>
    </lineage>
</organism>
<gene>
    <name evidence="1" type="ORF">AVEN_130454_1</name>
</gene>
<dbReference type="Proteomes" id="UP000499080">
    <property type="component" value="Unassembled WGS sequence"/>
</dbReference>
<protein>
    <submittedName>
        <fullName evidence="1">Uncharacterized protein</fullName>
    </submittedName>
</protein>
<accession>A0A4Y2QZC3</accession>
<name>A0A4Y2QZC3_ARAVE</name>
<dbReference type="AlphaFoldDB" id="A0A4Y2QZC3"/>
<proteinExistence type="predicted"/>
<keyword evidence="2" id="KW-1185">Reference proteome</keyword>
<dbReference type="EMBL" id="BGPR01015255">
    <property type="protein sequence ID" value="GBN68576.1"/>
    <property type="molecule type" value="Genomic_DNA"/>
</dbReference>
<evidence type="ECO:0000313" key="2">
    <source>
        <dbReference type="Proteomes" id="UP000499080"/>
    </source>
</evidence>
<evidence type="ECO:0000313" key="1">
    <source>
        <dbReference type="EMBL" id="GBN68576.1"/>
    </source>
</evidence>
<sequence length="118" mass="13754">MQQYQHSRYQRSIPAYAMPTTCSASIRYQCYDTNDTRSAYMMPTAANITCSTNAADAKAYDAKYTHDTNIQEMPTYAMLTYTMPTCLRCHTTRYQPRYQHTRAPTCKIPYMIQHTYSI</sequence>
<comment type="caution">
    <text evidence="1">The sequence shown here is derived from an EMBL/GenBank/DDBJ whole genome shotgun (WGS) entry which is preliminary data.</text>
</comment>